<feature type="domain" description="Disease resistance protein winged helix" evidence="8">
    <location>
        <begin position="432"/>
        <end position="503"/>
    </location>
</feature>
<evidence type="ECO:0000259" key="7">
    <source>
        <dbReference type="Pfam" id="PF18052"/>
    </source>
</evidence>
<dbReference type="InterPro" id="IPR058922">
    <property type="entry name" value="WHD_DRP"/>
</dbReference>
<dbReference type="Gene3D" id="3.40.50.300">
    <property type="entry name" value="P-loop containing nucleotide triphosphate hydrolases"/>
    <property type="match status" value="1"/>
</dbReference>
<evidence type="ECO:0000256" key="4">
    <source>
        <dbReference type="ARBA" id="ARBA00022741"/>
    </source>
</evidence>
<dbReference type="InterPro" id="IPR036388">
    <property type="entry name" value="WH-like_DNA-bd_sf"/>
</dbReference>
<dbReference type="GO" id="GO:0042742">
    <property type="term" value="P:defense response to bacterium"/>
    <property type="evidence" value="ECO:0007669"/>
    <property type="project" value="UniProtKB-ARBA"/>
</dbReference>
<organism evidence="10 11">
    <name type="scientific">Spirodela intermedia</name>
    <name type="common">Intermediate duckweed</name>
    <dbReference type="NCBI Taxonomy" id="51605"/>
    <lineage>
        <taxon>Eukaryota</taxon>
        <taxon>Viridiplantae</taxon>
        <taxon>Streptophyta</taxon>
        <taxon>Embryophyta</taxon>
        <taxon>Tracheophyta</taxon>
        <taxon>Spermatophyta</taxon>
        <taxon>Magnoliopsida</taxon>
        <taxon>Liliopsida</taxon>
        <taxon>Araceae</taxon>
        <taxon>Lemnoideae</taxon>
        <taxon>Spirodela</taxon>
    </lineage>
</organism>
<reference evidence="10" key="1">
    <citation type="submission" date="2020-02" db="EMBL/GenBank/DDBJ databases">
        <authorList>
            <person name="Scholz U."/>
            <person name="Mascher M."/>
            <person name="Fiebig A."/>
        </authorList>
    </citation>
    <scope>NUCLEOTIDE SEQUENCE</scope>
</reference>
<dbReference type="InterPro" id="IPR042197">
    <property type="entry name" value="Apaf_helical"/>
</dbReference>
<sequence length="937" mass="107011">MADAVLGYVVQRVGDLLIDEAVFLYKVKDQVEWLKRELRAMECFLKDADAKSKGDESVKNWVRDVREIAHQAEDLVESYVLDAERKQRRKRSFIRTTVCCRLPPLNEFIVLHKFGNEIEAIRVKIDEINGRRSTYGIENLGGEPRRQIDKTVRERRRVVLHAPDTDLVGMDEEKDKILGHLLDGSKKKRSMISIVGMGGLGKTTLAKRVFNEAKARFSLSVWIDVSQQYSAEGLLRDILRQVTKLKVKKLEQMTRAQCEEKLYETLEAENYLIVMDDVWDTEVWKILSRHLPDAQNGSRVLITTRDKKVARAADPSTPPLELRPLSKEESWELLSKKAFPYQEDIEAICSESLRNLGKQIARKCGGLPLALVVLGGLLSTKDPSVWAWKRLADTLVWENMEEGRVCLDILALSYEDLPRHLKCCFLYFSSLPEDLEIRVDKLIRLWIAEGFVEQREGETLEETAEDYLEELVQRCMVILVQDDDLLRMIVEVRCRIHDVLHDFTVAEAKEVGFLVCHRIRDDGDASPLDSSVRRLSLQGNKASYWDSKSTPRLRTLLSFGFVGESDIKRTFPPFPDLKLLRVVDLERAPIFELPEQVGDLIHLRYLGLKDTEIDSLPSSVGKLRHLQCLDAKWTKIKTMPRGFWKIEALRQVIVPFPMEPEMLVAGLSNLQVLKGVRAGRWIDSCLGSLTSLRELEIIGIQDYQHHALSSWLPELRHLKKLWLRGESVPEFLWTTPSSFSSLQVLSLLGRVRRPPQQSSSGGDQWPPNLTKVTLRGTSLGQDSIAALEKLPELTYLCLRWSYEGNEMICSRGGFPKLESLVLELDELERWVIEAGAMPRLRRLMIVRCEKLAMLPEGLQQMAALKELVLLYMSPEIRSRAEKEGEDWPKIQHIPSITIEDSWENPPPSPSSLCVTLSLSLSLSLSLMSEITSITLSH</sequence>
<evidence type="ECO:0000256" key="1">
    <source>
        <dbReference type="ARBA" id="ARBA00008894"/>
    </source>
</evidence>
<dbReference type="InterPro" id="IPR002182">
    <property type="entry name" value="NB-ARC"/>
</dbReference>
<dbReference type="AlphaFoldDB" id="A0A7I8KRU3"/>
<feature type="domain" description="Disease resistance R13L4/SHOC-2-like LRR" evidence="9">
    <location>
        <begin position="566"/>
        <end position="849"/>
    </location>
</feature>
<feature type="domain" description="Disease resistance N-terminal" evidence="7">
    <location>
        <begin position="5"/>
        <end position="92"/>
    </location>
</feature>
<feature type="domain" description="NB-ARC" evidence="6">
    <location>
        <begin position="171"/>
        <end position="341"/>
    </location>
</feature>
<evidence type="ECO:0000313" key="11">
    <source>
        <dbReference type="Proteomes" id="UP000663760"/>
    </source>
</evidence>
<protein>
    <submittedName>
        <fullName evidence="10">Uncharacterized protein</fullName>
    </submittedName>
</protein>
<dbReference type="OrthoDB" id="600370at2759"/>
<dbReference type="InterPro" id="IPR055414">
    <property type="entry name" value="LRR_R13L4/SHOC2-like"/>
</dbReference>
<dbReference type="Pfam" id="PF00931">
    <property type="entry name" value="NB-ARC"/>
    <property type="match status" value="1"/>
</dbReference>
<dbReference type="InterPro" id="IPR038005">
    <property type="entry name" value="RX-like_CC"/>
</dbReference>
<evidence type="ECO:0000259" key="8">
    <source>
        <dbReference type="Pfam" id="PF23559"/>
    </source>
</evidence>
<dbReference type="PANTHER" id="PTHR23155">
    <property type="entry name" value="DISEASE RESISTANCE PROTEIN RP"/>
    <property type="match status" value="1"/>
</dbReference>
<dbReference type="Gene3D" id="1.10.8.430">
    <property type="entry name" value="Helical domain of apoptotic protease-activating factors"/>
    <property type="match status" value="1"/>
</dbReference>
<dbReference type="GO" id="GO:0009626">
    <property type="term" value="P:plant-type hypersensitive response"/>
    <property type="evidence" value="ECO:0007669"/>
    <property type="project" value="UniProtKB-ARBA"/>
</dbReference>
<dbReference type="Gene3D" id="1.20.5.4130">
    <property type="match status" value="1"/>
</dbReference>
<keyword evidence="2" id="KW-0433">Leucine-rich repeat</keyword>
<dbReference type="FunFam" id="3.40.50.300:FF:001091">
    <property type="entry name" value="Probable disease resistance protein At1g61300"/>
    <property type="match status" value="1"/>
</dbReference>
<dbReference type="CDD" id="cd14798">
    <property type="entry name" value="RX-CC_like"/>
    <property type="match status" value="1"/>
</dbReference>
<evidence type="ECO:0000256" key="3">
    <source>
        <dbReference type="ARBA" id="ARBA00022737"/>
    </source>
</evidence>
<keyword evidence="5" id="KW-0611">Plant defense</keyword>
<dbReference type="Gene3D" id="1.10.10.10">
    <property type="entry name" value="Winged helix-like DNA-binding domain superfamily/Winged helix DNA-binding domain"/>
    <property type="match status" value="1"/>
</dbReference>
<dbReference type="InterPro" id="IPR041118">
    <property type="entry name" value="Rx_N"/>
</dbReference>
<evidence type="ECO:0000259" key="6">
    <source>
        <dbReference type="Pfam" id="PF00931"/>
    </source>
</evidence>
<dbReference type="Pfam" id="PF23598">
    <property type="entry name" value="LRR_14"/>
    <property type="match status" value="1"/>
</dbReference>
<dbReference type="PRINTS" id="PR00364">
    <property type="entry name" value="DISEASERSIST"/>
</dbReference>
<name>A0A7I8KRU3_SPIIN</name>
<dbReference type="Pfam" id="PF18052">
    <property type="entry name" value="Rx_N"/>
    <property type="match status" value="1"/>
</dbReference>
<dbReference type="Pfam" id="PF23559">
    <property type="entry name" value="WHD_DRP"/>
    <property type="match status" value="1"/>
</dbReference>
<dbReference type="SUPFAM" id="SSF52540">
    <property type="entry name" value="P-loop containing nucleoside triphosphate hydrolases"/>
    <property type="match status" value="1"/>
</dbReference>
<accession>A0A7I8KRU3</accession>
<dbReference type="FunFam" id="1.10.10.10:FF:000322">
    <property type="entry name" value="Probable disease resistance protein At1g63360"/>
    <property type="match status" value="1"/>
</dbReference>
<dbReference type="SUPFAM" id="SSF52058">
    <property type="entry name" value="L domain-like"/>
    <property type="match status" value="1"/>
</dbReference>
<dbReference type="Proteomes" id="UP000663760">
    <property type="component" value="Chromosome 8"/>
</dbReference>
<evidence type="ECO:0000256" key="2">
    <source>
        <dbReference type="ARBA" id="ARBA00022614"/>
    </source>
</evidence>
<keyword evidence="11" id="KW-1185">Reference proteome</keyword>
<dbReference type="GO" id="GO:0043531">
    <property type="term" value="F:ADP binding"/>
    <property type="evidence" value="ECO:0007669"/>
    <property type="project" value="InterPro"/>
</dbReference>
<dbReference type="InterPro" id="IPR044974">
    <property type="entry name" value="Disease_R_plants"/>
</dbReference>
<dbReference type="Gene3D" id="3.80.10.10">
    <property type="entry name" value="Ribonuclease Inhibitor"/>
    <property type="match status" value="1"/>
</dbReference>
<evidence type="ECO:0000259" key="9">
    <source>
        <dbReference type="Pfam" id="PF23598"/>
    </source>
</evidence>
<keyword evidence="4" id="KW-0547">Nucleotide-binding</keyword>
<gene>
    <name evidence="10" type="ORF">SI8410_08011215</name>
</gene>
<dbReference type="GO" id="GO:0002758">
    <property type="term" value="P:innate immune response-activating signaling pathway"/>
    <property type="evidence" value="ECO:0007669"/>
    <property type="project" value="UniProtKB-ARBA"/>
</dbReference>
<proteinExistence type="inferred from homology"/>
<comment type="similarity">
    <text evidence="1">Belongs to the disease resistance NB-LRR family.</text>
</comment>
<dbReference type="EMBL" id="LR746271">
    <property type="protein sequence ID" value="CAA7400537.1"/>
    <property type="molecule type" value="Genomic_DNA"/>
</dbReference>
<evidence type="ECO:0000256" key="5">
    <source>
        <dbReference type="ARBA" id="ARBA00022821"/>
    </source>
</evidence>
<evidence type="ECO:0000313" key="10">
    <source>
        <dbReference type="EMBL" id="CAA7400537.1"/>
    </source>
</evidence>
<dbReference type="PANTHER" id="PTHR23155:SF1185">
    <property type="entry name" value="DISEASE RESISTANCE RPP8-LIKE PROTEIN 3-RELATED"/>
    <property type="match status" value="1"/>
</dbReference>
<dbReference type="InterPro" id="IPR032675">
    <property type="entry name" value="LRR_dom_sf"/>
</dbReference>
<keyword evidence="3" id="KW-0677">Repeat</keyword>
<dbReference type="InterPro" id="IPR027417">
    <property type="entry name" value="P-loop_NTPase"/>
</dbReference>